<comment type="pathway">
    <text evidence="1">Cell wall biogenesis; peptidoglycan biosynthesis.</text>
</comment>
<keyword evidence="13" id="KW-1133">Transmembrane helix</keyword>
<dbReference type="Gene3D" id="3.40.710.10">
    <property type="entry name" value="DD-peptidase/beta-lactamase superfamily"/>
    <property type="match status" value="1"/>
</dbReference>
<dbReference type="Pfam" id="PF00912">
    <property type="entry name" value="Transgly"/>
    <property type="match status" value="1"/>
</dbReference>
<dbReference type="EC" id="2.4.99.28" evidence="10"/>
<dbReference type="OrthoDB" id="9766909at2"/>
<comment type="catalytic activity">
    <reaction evidence="11">
        <text>[GlcNAc-(1-&gt;4)-Mur2Ac(oyl-L-Ala-gamma-D-Glu-L-Lys-D-Ala-D-Ala)](n)-di-trans,octa-cis-undecaprenyl diphosphate + beta-D-GlcNAc-(1-&gt;4)-Mur2Ac(oyl-L-Ala-gamma-D-Glu-L-Lys-D-Ala-D-Ala)-di-trans,octa-cis-undecaprenyl diphosphate = [GlcNAc-(1-&gt;4)-Mur2Ac(oyl-L-Ala-gamma-D-Glu-L-Lys-D-Ala-D-Ala)](n+1)-di-trans,octa-cis-undecaprenyl diphosphate + di-trans,octa-cis-undecaprenyl diphosphate + H(+)</text>
        <dbReference type="Rhea" id="RHEA:23708"/>
        <dbReference type="Rhea" id="RHEA-COMP:9602"/>
        <dbReference type="Rhea" id="RHEA-COMP:9603"/>
        <dbReference type="ChEBI" id="CHEBI:15378"/>
        <dbReference type="ChEBI" id="CHEBI:58405"/>
        <dbReference type="ChEBI" id="CHEBI:60033"/>
        <dbReference type="ChEBI" id="CHEBI:78435"/>
        <dbReference type="EC" id="2.4.99.28"/>
    </reaction>
</comment>
<proteinExistence type="inferred from homology"/>
<dbReference type="SUPFAM" id="SSF56601">
    <property type="entry name" value="beta-lactamase/transpeptidase-like"/>
    <property type="match status" value="1"/>
</dbReference>
<evidence type="ECO:0000256" key="12">
    <source>
        <dbReference type="SAM" id="MobiDB-lite"/>
    </source>
</evidence>
<comment type="similarity">
    <text evidence="3">In the N-terminal section; belongs to the glycosyltransferase 51 family.</text>
</comment>
<evidence type="ECO:0000256" key="10">
    <source>
        <dbReference type="ARBA" id="ARBA00044770"/>
    </source>
</evidence>
<dbReference type="SUPFAM" id="SSF53955">
    <property type="entry name" value="Lysozyme-like"/>
    <property type="match status" value="1"/>
</dbReference>
<evidence type="ECO:0000256" key="8">
    <source>
        <dbReference type="ARBA" id="ARBA00022801"/>
    </source>
</evidence>
<evidence type="ECO:0000259" key="14">
    <source>
        <dbReference type="Pfam" id="PF00905"/>
    </source>
</evidence>
<keyword evidence="17" id="KW-1185">Reference proteome</keyword>
<dbReference type="Gene3D" id="1.10.3810.10">
    <property type="entry name" value="Biosynthetic peptidoglycan transglycosylase-like"/>
    <property type="match status" value="1"/>
</dbReference>
<dbReference type="GO" id="GO:0008955">
    <property type="term" value="F:peptidoglycan glycosyltransferase activity"/>
    <property type="evidence" value="ECO:0007669"/>
    <property type="project" value="UniProtKB-EC"/>
</dbReference>
<dbReference type="AlphaFoldDB" id="A0A1G9E1P0"/>
<evidence type="ECO:0000256" key="6">
    <source>
        <dbReference type="ARBA" id="ARBA00022676"/>
    </source>
</evidence>
<dbReference type="InterPro" id="IPR050396">
    <property type="entry name" value="Glycosyltr_51/Transpeptidase"/>
</dbReference>
<evidence type="ECO:0000256" key="11">
    <source>
        <dbReference type="ARBA" id="ARBA00049902"/>
    </source>
</evidence>
<dbReference type="STRING" id="525640.SAMN04487971_102311"/>
<keyword evidence="6" id="KW-0328">Glycosyltransferase</keyword>
<evidence type="ECO:0000313" key="17">
    <source>
        <dbReference type="Proteomes" id="UP000199555"/>
    </source>
</evidence>
<dbReference type="NCBIfam" id="TIGR02074">
    <property type="entry name" value="PBP_1a_fam"/>
    <property type="match status" value="1"/>
</dbReference>
<feature type="compositionally biased region" description="Low complexity" evidence="12">
    <location>
        <begin position="17"/>
        <end position="43"/>
    </location>
</feature>
<dbReference type="InterPro" id="IPR001460">
    <property type="entry name" value="PCN-bd_Tpept"/>
</dbReference>
<dbReference type="GO" id="GO:0009252">
    <property type="term" value="P:peptidoglycan biosynthetic process"/>
    <property type="evidence" value="ECO:0007669"/>
    <property type="project" value="UniProtKB-UniPathway"/>
</dbReference>
<dbReference type="PANTHER" id="PTHR32282:SF33">
    <property type="entry name" value="PEPTIDOGLYCAN GLYCOSYLTRANSFERASE"/>
    <property type="match status" value="1"/>
</dbReference>
<feature type="domain" description="Penicillin-binding protein transpeptidase" evidence="14">
    <location>
        <begin position="398"/>
        <end position="642"/>
    </location>
</feature>
<organism evidence="16 17">
    <name type="scientific">Paracoccus chinensis</name>
    <dbReference type="NCBI Taxonomy" id="525640"/>
    <lineage>
        <taxon>Bacteria</taxon>
        <taxon>Pseudomonadati</taxon>
        <taxon>Pseudomonadota</taxon>
        <taxon>Alphaproteobacteria</taxon>
        <taxon>Rhodobacterales</taxon>
        <taxon>Paracoccaceae</taxon>
        <taxon>Paracoccus</taxon>
    </lineage>
</organism>
<evidence type="ECO:0000256" key="7">
    <source>
        <dbReference type="ARBA" id="ARBA00022679"/>
    </source>
</evidence>
<dbReference type="RefSeq" id="WP_090752816.1">
    <property type="nucleotide sequence ID" value="NZ_FNGE01000002.1"/>
</dbReference>
<feature type="compositionally biased region" description="Basic and acidic residues" evidence="12">
    <location>
        <begin position="7"/>
        <end position="16"/>
    </location>
</feature>
<evidence type="ECO:0000259" key="15">
    <source>
        <dbReference type="Pfam" id="PF00912"/>
    </source>
</evidence>
<evidence type="ECO:0000256" key="1">
    <source>
        <dbReference type="ARBA" id="ARBA00004752"/>
    </source>
</evidence>
<keyword evidence="5" id="KW-0645">Protease</keyword>
<evidence type="ECO:0000256" key="2">
    <source>
        <dbReference type="ARBA" id="ARBA00007090"/>
    </source>
</evidence>
<dbReference type="InterPro" id="IPR036950">
    <property type="entry name" value="PBP_transglycosylase"/>
</dbReference>
<protein>
    <recommendedName>
        <fullName evidence="10">peptidoglycan glycosyltransferase</fullName>
        <ecNumber evidence="10">2.4.99.28</ecNumber>
    </recommendedName>
</protein>
<feature type="region of interest" description="Disordered" evidence="12">
    <location>
        <begin position="762"/>
        <end position="831"/>
    </location>
</feature>
<dbReference type="GO" id="GO:0004180">
    <property type="term" value="F:carboxypeptidase activity"/>
    <property type="evidence" value="ECO:0007669"/>
    <property type="project" value="UniProtKB-KW"/>
</dbReference>
<dbReference type="GO" id="GO:0008658">
    <property type="term" value="F:penicillin binding"/>
    <property type="evidence" value="ECO:0007669"/>
    <property type="project" value="InterPro"/>
</dbReference>
<keyword evidence="9" id="KW-0511">Multifunctional enzyme</keyword>
<keyword evidence="8" id="KW-0378">Hydrolase</keyword>
<evidence type="ECO:0000256" key="13">
    <source>
        <dbReference type="SAM" id="Phobius"/>
    </source>
</evidence>
<feature type="transmembrane region" description="Helical" evidence="13">
    <location>
        <begin position="72"/>
        <end position="91"/>
    </location>
</feature>
<dbReference type="InterPro" id="IPR001264">
    <property type="entry name" value="Glyco_trans_51"/>
</dbReference>
<dbReference type="Proteomes" id="UP000199555">
    <property type="component" value="Unassembled WGS sequence"/>
</dbReference>
<sequence length="864" mass="90890">MKKPEKPRRLAADRRYAAPSAAAPPSGGGLPPQQAQRRASAAPPRKPRRGNFVTRGVTGAVSLTWRLIWGSFWRTGATLALILGLTVAYYYSTLPDPQALFDGRARGSVTMLDRDGRVFAWRGETYNTVSADRIAPVLRNAVVATEDKRFFSHLGIDPRGIASAVNINMAEGRGPLEGNGGSTITQQVSKLLCLGEEFDPIKWKSEAEYEADCRKSSLWRKIKEVPYSLAMEAKYSKADILNIYMNRSYLGAGARGFEAAAQRYFGKSAAEVNAAEAAMLAGLLKAPSYFSPTSNLQRSQDRAAVILGLMHDQGYLDDAQFAEAKANPAVLSRAAAARAGGYFADWVMESGPGFLTSETTEDVTITTTFDQTVQRQAERALKRIFDEKVKEGSKAQAAVVVMSADGAVRAMIGGRDTAGAGTFNRATQAKRQTGSAFKPFVFAAALDQGYSPNDTILDAPITIHIKGSKPWTPKNYTRRHMGEITLTKALSQSINTSTIRLQEAVGRDNVRRVAQDFGFAHDITASPSMGLGVAETTLLEMTGAYAGIRNGGTAVRPYGLVELRIKGDDKPLIGQVGGMGQRVISPKAASELIWMMQQVVENGTGGRAKLPGREVAGKTGTTSSYRDAWFIGFTEQYVTGVWMGYDDNTPLQGVTGGGLPAEIWQAVMAEIHEGLPPQPLGVIAPDAAGNMIVASDIVSADSDDPLAAALAEAVAAAQPVDGRETDVIQPGDATGMPIDAPAIVATSPDGAADPLAAALAEAMGESAPAPEPARLVEPAPSAPPPAPVPAPVPVRSGPIGADPAPPPAPRTEGSTVSSSGEDAPPAPSPVEAAVAEAVAPADLPADDALNDALSQALQGIPALN</sequence>
<keyword evidence="7" id="KW-0808">Transferase</keyword>
<dbReference type="GO" id="GO:0006508">
    <property type="term" value="P:proteolysis"/>
    <property type="evidence" value="ECO:0007669"/>
    <property type="project" value="UniProtKB-KW"/>
</dbReference>
<dbReference type="PANTHER" id="PTHR32282">
    <property type="entry name" value="BINDING PROTEIN TRANSPEPTIDASE, PUTATIVE-RELATED"/>
    <property type="match status" value="1"/>
</dbReference>
<gene>
    <name evidence="16" type="ORF">SAMN04487971_102311</name>
</gene>
<feature type="compositionally biased region" description="Pro residues" evidence="12">
    <location>
        <begin position="780"/>
        <end position="792"/>
    </location>
</feature>
<evidence type="ECO:0000256" key="9">
    <source>
        <dbReference type="ARBA" id="ARBA00023268"/>
    </source>
</evidence>
<dbReference type="EMBL" id="FNGE01000002">
    <property type="protein sequence ID" value="SDK70041.1"/>
    <property type="molecule type" value="Genomic_DNA"/>
</dbReference>
<reference evidence="17" key="1">
    <citation type="submission" date="2016-10" db="EMBL/GenBank/DDBJ databases">
        <authorList>
            <person name="Varghese N."/>
            <person name="Submissions S."/>
        </authorList>
    </citation>
    <scope>NUCLEOTIDE SEQUENCE [LARGE SCALE GENOMIC DNA]</scope>
    <source>
        <strain evidence="17">CGMCC 1.7655</strain>
    </source>
</reference>
<dbReference type="InterPro" id="IPR023346">
    <property type="entry name" value="Lysozyme-like_dom_sf"/>
</dbReference>
<dbReference type="InterPro" id="IPR012338">
    <property type="entry name" value="Beta-lactam/transpept-like"/>
</dbReference>
<keyword evidence="13" id="KW-0812">Transmembrane</keyword>
<feature type="domain" description="Glycosyl transferase family 51" evidence="15">
    <location>
        <begin position="124"/>
        <end position="310"/>
    </location>
</feature>
<evidence type="ECO:0000313" key="16">
    <source>
        <dbReference type="EMBL" id="SDK70041.1"/>
    </source>
</evidence>
<evidence type="ECO:0000256" key="5">
    <source>
        <dbReference type="ARBA" id="ARBA00022670"/>
    </source>
</evidence>
<evidence type="ECO:0000256" key="3">
    <source>
        <dbReference type="ARBA" id="ARBA00007739"/>
    </source>
</evidence>
<evidence type="ECO:0000256" key="4">
    <source>
        <dbReference type="ARBA" id="ARBA00022645"/>
    </source>
</evidence>
<feature type="region of interest" description="Disordered" evidence="12">
    <location>
        <begin position="1"/>
        <end position="53"/>
    </location>
</feature>
<keyword evidence="13" id="KW-0472">Membrane</keyword>
<accession>A0A1G9E1P0</accession>
<dbReference type="GO" id="GO:0030288">
    <property type="term" value="C:outer membrane-bounded periplasmic space"/>
    <property type="evidence" value="ECO:0007669"/>
    <property type="project" value="TreeGrafter"/>
</dbReference>
<keyword evidence="4" id="KW-0121">Carboxypeptidase</keyword>
<dbReference type="Pfam" id="PF00905">
    <property type="entry name" value="Transpeptidase"/>
    <property type="match status" value="1"/>
</dbReference>
<comment type="similarity">
    <text evidence="2">In the C-terminal section; belongs to the transpeptidase family.</text>
</comment>
<name>A0A1G9E1P0_9RHOB</name>
<dbReference type="UniPathway" id="UPA00219"/>